<evidence type="ECO:0000313" key="2">
    <source>
        <dbReference type="EMBL" id="MDG0792181.1"/>
    </source>
</evidence>
<dbReference type="InterPro" id="IPR024749">
    <property type="entry name" value="Collagen-bd_put"/>
</dbReference>
<evidence type="ECO:0000313" key="3">
    <source>
        <dbReference type="Proteomes" id="UP001153387"/>
    </source>
</evidence>
<proteinExistence type="predicted"/>
<dbReference type="EMBL" id="JAPDHZ010000003">
    <property type="protein sequence ID" value="MDG0792181.1"/>
    <property type="molecule type" value="Genomic_DNA"/>
</dbReference>
<evidence type="ECO:0000259" key="1">
    <source>
        <dbReference type="PROSITE" id="PS50853"/>
    </source>
</evidence>
<sequence>MNYLSDAGMVTAMGLDWARYMSDSSFLNDYKRAARYVVARYGAYPTVWLTSGEVGRGDPAQWSQVAAYAYGLDPYKRANSLHNEADNAIRWHDQTWYGFAALQGAHGELKDNQYWLSQYNATPTKPILESEMNYDGLAPSYYVRESAWHAVMNGSFGYTYGTHGGWQDQLNGSDCWQGCGSRWDVALDLPSGEWMRHFGSFFRGLDWSATAPSASRIAWSGAPTSGSAQPAVRASADGSIVMAHLPSTTAAYTGTVGGLTSSHVYNAYWFNPIQGTYAAIASGITGVASWTTPAQPSVTQDWVLLVLDNALPQPAVSVPMTKIDDTASAVAYGGTWNAGSPNANYYNSTIHWSTTAGSYAEFAFTGTSVNWYASRNPAQGKADVYIDGALDATVDLYGASTTDSAVMYAKGGLTNASHTIRIVARGDKNAASSGYYVTVDAFEYGGGSGSGSADTTAPAAVTNLAVASTTSGSALLTWTAPGDDGNTGTATSYDIRYSTSPITASNWAGATQATGEPVPSAAGTSQSFTVSGLGASTTYYFALKTSDEASNVSALSNVPSGTTAAAAAPTIDDASAAVAYAGTWTAGSPNAAYYNGTIHWSTTAASYAEYTFTGTSVKWYASRKSDQGKADVYIDGVLDATVDLFSATASLSAIAYSKTGLAGGSHTIRVVVRSDKNAASGGYYVTVDAFE</sequence>
<gene>
    <name evidence="2" type="ORF">OMP38_15890</name>
</gene>
<dbReference type="InterPro" id="IPR013783">
    <property type="entry name" value="Ig-like_fold"/>
</dbReference>
<dbReference type="Pfam" id="PF13204">
    <property type="entry name" value="Apiosidase"/>
    <property type="match status" value="1"/>
</dbReference>
<dbReference type="PROSITE" id="PS50853">
    <property type="entry name" value="FN3"/>
    <property type="match status" value="1"/>
</dbReference>
<dbReference type="InterPro" id="IPR003961">
    <property type="entry name" value="FN3_dom"/>
</dbReference>
<dbReference type="Pfam" id="PF00041">
    <property type="entry name" value="fn3"/>
    <property type="match status" value="1"/>
</dbReference>
<dbReference type="PANTHER" id="PTHR37836:SF2">
    <property type="entry name" value="DUF4038 DOMAIN-CONTAINING PROTEIN"/>
    <property type="match status" value="1"/>
</dbReference>
<dbReference type="Pfam" id="PF12904">
    <property type="entry name" value="Collagen_bind_2"/>
    <property type="match status" value="1"/>
</dbReference>
<accession>A0A9X4KI05</accession>
<protein>
    <submittedName>
        <fullName evidence="2">DUF4038 domain-containing protein</fullName>
    </submittedName>
</protein>
<dbReference type="Gene3D" id="2.60.120.260">
    <property type="entry name" value="Galactose-binding domain-like"/>
    <property type="match status" value="2"/>
</dbReference>
<dbReference type="Proteomes" id="UP001153387">
    <property type="component" value="Unassembled WGS sequence"/>
</dbReference>
<dbReference type="Gene3D" id="2.60.40.10">
    <property type="entry name" value="Immunoglobulins"/>
    <property type="match status" value="1"/>
</dbReference>
<dbReference type="Gene3D" id="3.20.20.80">
    <property type="entry name" value="Glycosidases"/>
    <property type="match status" value="1"/>
</dbReference>
<dbReference type="SMART" id="SM00060">
    <property type="entry name" value="FN3"/>
    <property type="match status" value="1"/>
</dbReference>
<comment type="caution">
    <text evidence="2">The sequence shown here is derived from an EMBL/GenBank/DDBJ whole genome shotgun (WGS) entry which is preliminary data.</text>
</comment>
<reference evidence="2 3" key="1">
    <citation type="submission" date="2022-10" db="EMBL/GenBank/DDBJ databases">
        <title>Comparative genomic analysis of Cohnella hashimotonis sp. nov., isolated from the International Space Station.</title>
        <authorList>
            <person name="Simpson A."/>
            <person name="Venkateswaran K."/>
        </authorList>
    </citation>
    <scope>NUCLEOTIDE SEQUENCE [LARGE SCALE GENOMIC DNA]</scope>
    <source>
        <strain evidence="2 3">DSM 18997</strain>
    </source>
</reference>
<dbReference type="RefSeq" id="WP_277566000.1">
    <property type="nucleotide sequence ID" value="NZ_JAPDHZ010000003.1"/>
</dbReference>
<keyword evidence="3" id="KW-1185">Reference proteome</keyword>
<dbReference type="SUPFAM" id="SSF49265">
    <property type="entry name" value="Fibronectin type III"/>
    <property type="match status" value="1"/>
</dbReference>
<feature type="domain" description="Fibronectin type-III" evidence="1">
    <location>
        <begin position="460"/>
        <end position="566"/>
    </location>
</feature>
<dbReference type="CDD" id="cd00063">
    <property type="entry name" value="FN3"/>
    <property type="match status" value="1"/>
</dbReference>
<name>A0A9X4KI05_9BACL</name>
<dbReference type="PANTHER" id="PTHR37836">
    <property type="entry name" value="LMO1036 PROTEIN"/>
    <property type="match status" value="1"/>
</dbReference>
<dbReference type="AlphaFoldDB" id="A0A9X4KI05"/>
<organism evidence="2 3">
    <name type="scientific">Cohnella ginsengisoli</name>
    <dbReference type="NCBI Taxonomy" id="425004"/>
    <lineage>
        <taxon>Bacteria</taxon>
        <taxon>Bacillati</taxon>
        <taxon>Bacillota</taxon>
        <taxon>Bacilli</taxon>
        <taxon>Bacillales</taxon>
        <taxon>Paenibacillaceae</taxon>
        <taxon>Cohnella</taxon>
    </lineage>
</organism>
<dbReference type="InterPro" id="IPR025277">
    <property type="entry name" value="Apiosidase-like_cat_dom"/>
</dbReference>
<dbReference type="InterPro" id="IPR036116">
    <property type="entry name" value="FN3_sf"/>
</dbReference>